<dbReference type="PANTHER" id="PTHR21879">
    <property type="entry name" value="FI03362P-RELATED-RELATED"/>
    <property type="match status" value="1"/>
</dbReference>
<sequence>MGHNRRLLLFKFMLLILTPLVLSFESGTHINGRSFSGDNSLTRTVHRIVSHCLDRHNVVWCFKLQGARLLGRALKFQNINIVDGVSLVKKVNNETRNGRASANDLNLTNRDLENLSMKSLDSLLFERFCSFLRSRQLQVNMPRLLAFGKRNGQELLQSVMDFVSTNVDSEKQINDTGEGRKKKGDDKKYLGPFIAAVLLKTAILKMAYHSIAIVAGKALIVGKIALIISAIIGLKKLVSSEGGEKTTYEIVKHPQVSQSHTYSSSHTGEYDGGHEGGSYHRSMDDEMAMQDKAYNAWVPTHIDELEIGEEL</sequence>
<dbReference type="InterPro" id="IPR012464">
    <property type="entry name" value="DUF1676"/>
</dbReference>
<dbReference type="Pfam" id="PF07898">
    <property type="entry name" value="DUF1676"/>
    <property type="match status" value="1"/>
</dbReference>
<feature type="chain" id="PRO_5008403175" evidence="2">
    <location>
        <begin position="24"/>
        <end position="311"/>
    </location>
</feature>
<feature type="compositionally biased region" description="Polar residues" evidence="1">
    <location>
        <begin position="256"/>
        <end position="267"/>
    </location>
</feature>
<dbReference type="VEuPathDB" id="VectorBase:GPAI023946"/>
<evidence type="ECO:0000313" key="3">
    <source>
        <dbReference type="EnsemblMetazoa" id="GPAI023946-PA"/>
    </source>
</evidence>
<dbReference type="AlphaFoldDB" id="A0A1A9ZSX7"/>
<feature type="region of interest" description="Disordered" evidence="1">
    <location>
        <begin position="256"/>
        <end position="276"/>
    </location>
</feature>
<reference evidence="4" key="1">
    <citation type="submission" date="2014-03" db="EMBL/GenBank/DDBJ databases">
        <authorList>
            <person name="Aksoy S."/>
            <person name="Warren W."/>
            <person name="Wilson R.K."/>
        </authorList>
    </citation>
    <scope>NUCLEOTIDE SEQUENCE [LARGE SCALE GENOMIC DNA]</scope>
    <source>
        <strain evidence="4">IAEA</strain>
    </source>
</reference>
<evidence type="ECO:0000256" key="2">
    <source>
        <dbReference type="SAM" id="SignalP"/>
    </source>
</evidence>
<evidence type="ECO:0000256" key="1">
    <source>
        <dbReference type="SAM" id="MobiDB-lite"/>
    </source>
</evidence>
<evidence type="ECO:0000313" key="4">
    <source>
        <dbReference type="Proteomes" id="UP000092445"/>
    </source>
</evidence>
<organism evidence="3 4">
    <name type="scientific">Glossina pallidipes</name>
    <name type="common">Tsetse fly</name>
    <dbReference type="NCBI Taxonomy" id="7398"/>
    <lineage>
        <taxon>Eukaryota</taxon>
        <taxon>Metazoa</taxon>
        <taxon>Ecdysozoa</taxon>
        <taxon>Arthropoda</taxon>
        <taxon>Hexapoda</taxon>
        <taxon>Insecta</taxon>
        <taxon>Pterygota</taxon>
        <taxon>Neoptera</taxon>
        <taxon>Endopterygota</taxon>
        <taxon>Diptera</taxon>
        <taxon>Brachycera</taxon>
        <taxon>Muscomorpha</taxon>
        <taxon>Hippoboscoidea</taxon>
        <taxon>Glossinidae</taxon>
        <taxon>Glossina</taxon>
    </lineage>
</organism>
<protein>
    <submittedName>
        <fullName evidence="3">Uncharacterized protein</fullName>
    </submittedName>
</protein>
<dbReference type="Proteomes" id="UP000092445">
    <property type="component" value="Unassembled WGS sequence"/>
</dbReference>
<keyword evidence="2" id="KW-0732">Signal</keyword>
<feature type="signal peptide" evidence="2">
    <location>
        <begin position="1"/>
        <end position="23"/>
    </location>
</feature>
<name>A0A1A9ZSX7_GLOPL</name>
<keyword evidence="4" id="KW-1185">Reference proteome</keyword>
<dbReference type="GO" id="GO:0016020">
    <property type="term" value="C:membrane"/>
    <property type="evidence" value="ECO:0007669"/>
    <property type="project" value="TreeGrafter"/>
</dbReference>
<dbReference type="PANTHER" id="PTHR21879:SF7">
    <property type="entry name" value="OSIRIS 11"/>
    <property type="match status" value="1"/>
</dbReference>
<proteinExistence type="predicted"/>
<dbReference type="STRING" id="7398.A0A1A9ZSX7"/>
<dbReference type="EnsemblMetazoa" id="GPAI023946-RA">
    <property type="protein sequence ID" value="GPAI023946-PA"/>
    <property type="gene ID" value="GPAI023946"/>
</dbReference>
<reference evidence="3" key="2">
    <citation type="submission" date="2020-05" db="UniProtKB">
        <authorList>
            <consortium name="EnsemblMetazoa"/>
        </authorList>
    </citation>
    <scope>IDENTIFICATION</scope>
    <source>
        <strain evidence="3">IAEA</strain>
    </source>
</reference>
<accession>A0A1A9ZSX7</accession>